<protein>
    <recommendedName>
        <fullName evidence="3">Asp23/Gls24 family envelope stress response protein</fullName>
    </recommendedName>
</protein>
<reference evidence="1 2" key="1">
    <citation type="journal article" date="2019" name="Emerg. Microbes Infect.">
        <title>Comprehensive subspecies identification of 175 nontuberculous mycobacteria species based on 7547 genomic profiles.</title>
        <authorList>
            <person name="Matsumoto Y."/>
            <person name="Kinjo T."/>
            <person name="Motooka D."/>
            <person name="Nabeya D."/>
            <person name="Jung N."/>
            <person name="Uechi K."/>
            <person name="Horii T."/>
            <person name="Iida T."/>
            <person name="Fujita J."/>
            <person name="Nakamura S."/>
        </authorList>
    </citation>
    <scope>NUCLEOTIDE SEQUENCE [LARGE SCALE GENOMIC DNA]</scope>
    <source>
        <strain evidence="1 2">JCM 17899</strain>
    </source>
</reference>
<keyword evidence="2" id="KW-1185">Reference proteome</keyword>
<name>A0A7I7QL33_9MYCO</name>
<dbReference type="EMBL" id="AP022588">
    <property type="protein sequence ID" value="BBY26810.1"/>
    <property type="molecule type" value="Genomic_DNA"/>
</dbReference>
<evidence type="ECO:0000313" key="1">
    <source>
        <dbReference type="EMBL" id="BBY26810.1"/>
    </source>
</evidence>
<gene>
    <name evidence="1" type="ORF">MSEDJ_09060</name>
</gene>
<evidence type="ECO:0008006" key="3">
    <source>
        <dbReference type="Google" id="ProtNLM"/>
    </source>
</evidence>
<dbReference type="AlphaFoldDB" id="A0A7I7QL33"/>
<accession>A0A7I7QL33</accession>
<evidence type="ECO:0000313" key="2">
    <source>
        <dbReference type="Proteomes" id="UP000467193"/>
    </source>
</evidence>
<proteinExistence type="predicted"/>
<dbReference type="Proteomes" id="UP000467193">
    <property type="component" value="Chromosome"/>
</dbReference>
<sequence>MAVTSPERSDDPVVRRAARELHRRPVDPTWIDISSAIVSRISRAARRTWPIDAVFPADARSRPGDRLRISDRVVRTAVRRAVNRSGEVVLLHVEIVVDGHRCIGARLTVAARHGAATGAVSDRITLVAADTMSDLLGHPVSTAQVTVHVDVA</sequence>
<organism evidence="1 2">
    <name type="scientific">Mycolicibacterium sediminis</name>
    <dbReference type="NCBI Taxonomy" id="1286180"/>
    <lineage>
        <taxon>Bacteria</taxon>
        <taxon>Bacillati</taxon>
        <taxon>Actinomycetota</taxon>
        <taxon>Actinomycetes</taxon>
        <taxon>Mycobacteriales</taxon>
        <taxon>Mycobacteriaceae</taxon>
        <taxon>Mycolicibacterium</taxon>
    </lineage>
</organism>
<dbReference type="KEGG" id="msei:MSEDJ_09060"/>